<dbReference type="AlphaFoldDB" id="A0A834T1H3"/>
<dbReference type="Proteomes" id="UP000634136">
    <property type="component" value="Unassembled WGS sequence"/>
</dbReference>
<reference evidence="1" key="1">
    <citation type="submission" date="2020-09" db="EMBL/GenBank/DDBJ databases">
        <title>Genome-Enabled Discovery of Anthraquinone Biosynthesis in Senna tora.</title>
        <authorList>
            <person name="Kang S.-H."/>
            <person name="Pandey R.P."/>
            <person name="Lee C.-M."/>
            <person name="Sim J.-S."/>
            <person name="Jeong J.-T."/>
            <person name="Choi B.-S."/>
            <person name="Jung M."/>
            <person name="Ginzburg D."/>
            <person name="Zhao K."/>
            <person name="Won S.Y."/>
            <person name="Oh T.-J."/>
            <person name="Yu Y."/>
            <person name="Kim N.-H."/>
            <person name="Lee O.R."/>
            <person name="Lee T.-H."/>
            <person name="Bashyal P."/>
            <person name="Kim T.-S."/>
            <person name="Lee W.-H."/>
            <person name="Kawkins C."/>
            <person name="Kim C.-K."/>
            <person name="Kim J.S."/>
            <person name="Ahn B.O."/>
            <person name="Rhee S.Y."/>
            <person name="Sohng J.K."/>
        </authorList>
    </citation>
    <scope>NUCLEOTIDE SEQUENCE</scope>
    <source>
        <tissue evidence="1">Leaf</tissue>
    </source>
</reference>
<evidence type="ECO:0000313" key="1">
    <source>
        <dbReference type="EMBL" id="KAF7812910.1"/>
    </source>
</evidence>
<proteinExistence type="predicted"/>
<evidence type="ECO:0000313" key="2">
    <source>
        <dbReference type="Proteomes" id="UP000634136"/>
    </source>
</evidence>
<keyword evidence="2" id="KW-1185">Reference proteome</keyword>
<dbReference type="EMBL" id="JAAIUW010000010">
    <property type="protein sequence ID" value="KAF7812910.1"/>
    <property type="molecule type" value="Genomic_DNA"/>
</dbReference>
<name>A0A834T1H3_9FABA</name>
<sequence length="106" mass="12000">MSGRSRDDLMNIEVPLEIRAQLHPTWEKFGDGFRVRQRTDSPFHLEEHFIAPKTYRAAKVTTEAVVQSIGKQPPKLGDVLEASVSERAEESLVRDIFKGENPPPES</sequence>
<comment type="caution">
    <text evidence="1">The sequence shown here is derived from an EMBL/GenBank/DDBJ whole genome shotgun (WGS) entry which is preliminary data.</text>
</comment>
<protein>
    <submittedName>
        <fullName evidence="1">Uncharacterized protein</fullName>
    </submittedName>
</protein>
<gene>
    <name evidence="1" type="ORF">G2W53_033886</name>
</gene>
<organism evidence="1 2">
    <name type="scientific">Senna tora</name>
    <dbReference type="NCBI Taxonomy" id="362788"/>
    <lineage>
        <taxon>Eukaryota</taxon>
        <taxon>Viridiplantae</taxon>
        <taxon>Streptophyta</taxon>
        <taxon>Embryophyta</taxon>
        <taxon>Tracheophyta</taxon>
        <taxon>Spermatophyta</taxon>
        <taxon>Magnoliopsida</taxon>
        <taxon>eudicotyledons</taxon>
        <taxon>Gunneridae</taxon>
        <taxon>Pentapetalae</taxon>
        <taxon>rosids</taxon>
        <taxon>fabids</taxon>
        <taxon>Fabales</taxon>
        <taxon>Fabaceae</taxon>
        <taxon>Caesalpinioideae</taxon>
        <taxon>Cassia clade</taxon>
        <taxon>Senna</taxon>
    </lineage>
</organism>
<accession>A0A834T1H3</accession>